<dbReference type="InterPro" id="IPR058532">
    <property type="entry name" value="YjbR/MT2646/Rv2570-like"/>
</dbReference>
<dbReference type="SUPFAM" id="SSF142906">
    <property type="entry name" value="YjbR-like"/>
    <property type="match status" value="1"/>
</dbReference>
<evidence type="ECO:0000313" key="2">
    <source>
        <dbReference type="Proteomes" id="UP001596119"/>
    </source>
</evidence>
<organism evidence="1 2">
    <name type="scientific">Pseudonocardia lutea</name>
    <dbReference type="NCBI Taxonomy" id="2172015"/>
    <lineage>
        <taxon>Bacteria</taxon>
        <taxon>Bacillati</taxon>
        <taxon>Actinomycetota</taxon>
        <taxon>Actinomycetes</taxon>
        <taxon>Pseudonocardiales</taxon>
        <taxon>Pseudonocardiaceae</taxon>
        <taxon>Pseudonocardia</taxon>
    </lineage>
</organism>
<dbReference type="RefSeq" id="WP_379563648.1">
    <property type="nucleotide sequence ID" value="NZ_JBHSQK010000005.1"/>
</dbReference>
<dbReference type="Gene3D" id="3.90.1150.30">
    <property type="match status" value="1"/>
</dbReference>
<dbReference type="InterPro" id="IPR038056">
    <property type="entry name" value="YjbR-like_sf"/>
</dbReference>
<dbReference type="Pfam" id="PF04237">
    <property type="entry name" value="YjbR"/>
    <property type="match status" value="1"/>
</dbReference>
<evidence type="ECO:0000313" key="1">
    <source>
        <dbReference type="EMBL" id="MFC5947111.1"/>
    </source>
</evidence>
<keyword evidence="1" id="KW-0238">DNA-binding</keyword>
<dbReference type="Proteomes" id="UP001596119">
    <property type="component" value="Unassembled WGS sequence"/>
</dbReference>
<keyword evidence="2" id="KW-1185">Reference proteome</keyword>
<dbReference type="EMBL" id="JBHSQK010000005">
    <property type="protein sequence ID" value="MFC5947111.1"/>
    <property type="molecule type" value="Genomic_DNA"/>
</dbReference>
<name>A0ABW1I376_9PSEU</name>
<dbReference type="PANTHER" id="PTHR35145">
    <property type="entry name" value="CYTOPLASMIC PROTEIN-RELATED"/>
    <property type="match status" value="1"/>
</dbReference>
<dbReference type="PANTHER" id="PTHR35145:SF1">
    <property type="entry name" value="CYTOPLASMIC PROTEIN"/>
    <property type="match status" value="1"/>
</dbReference>
<dbReference type="InterPro" id="IPR007351">
    <property type="entry name" value="YjbR"/>
</dbReference>
<sequence length="112" mass="12160">MTHDEVVAYALGKPGAESDEPWEGDLVAKVGGKIFAFLGGEVVGLKCGRDADEAAELRERYPGAVTASPYIGRYGWNVVPLDGTVPDEELRELVDESYEAVVARLPRSRRPV</sequence>
<proteinExistence type="predicted"/>
<accession>A0ABW1I376</accession>
<protein>
    <submittedName>
        <fullName evidence="1">MmcQ/YjbR family DNA-binding protein</fullName>
    </submittedName>
</protein>
<reference evidence="2" key="1">
    <citation type="journal article" date="2019" name="Int. J. Syst. Evol. Microbiol.">
        <title>The Global Catalogue of Microorganisms (GCM) 10K type strain sequencing project: providing services to taxonomists for standard genome sequencing and annotation.</title>
        <authorList>
            <consortium name="The Broad Institute Genomics Platform"/>
            <consortium name="The Broad Institute Genome Sequencing Center for Infectious Disease"/>
            <person name="Wu L."/>
            <person name="Ma J."/>
        </authorList>
    </citation>
    <scope>NUCLEOTIDE SEQUENCE [LARGE SCALE GENOMIC DNA]</scope>
    <source>
        <strain evidence="2">CGMCC 4.7397</strain>
    </source>
</reference>
<dbReference type="GO" id="GO:0003677">
    <property type="term" value="F:DNA binding"/>
    <property type="evidence" value="ECO:0007669"/>
    <property type="project" value="UniProtKB-KW"/>
</dbReference>
<comment type="caution">
    <text evidence="1">The sequence shown here is derived from an EMBL/GenBank/DDBJ whole genome shotgun (WGS) entry which is preliminary data.</text>
</comment>
<gene>
    <name evidence="1" type="ORF">ACFQH9_02315</name>
</gene>